<protein>
    <recommendedName>
        <fullName evidence="6">Transport permease protein</fullName>
    </recommendedName>
</protein>
<evidence type="ECO:0000256" key="5">
    <source>
        <dbReference type="ARBA" id="ARBA00023251"/>
    </source>
</evidence>
<feature type="compositionally biased region" description="Polar residues" evidence="7">
    <location>
        <begin position="1"/>
        <end position="11"/>
    </location>
</feature>
<evidence type="ECO:0000256" key="3">
    <source>
        <dbReference type="ARBA" id="ARBA00022989"/>
    </source>
</evidence>
<evidence type="ECO:0000313" key="9">
    <source>
        <dbReference type="EMBL" id="VEG57504.1"/>
    </source>
</evidence>
<gene>
    <name evidence="9" type="primary">drrB_5</name>
    <name evidence="9" type="ORF">NCTC10437_04516</name>
</gene>
<dbReference type="InterPro" id="IPR051784">
    <property type="entry name" value="Nod_factor_ABC_transporter"/>
</dbReference>
<dbReference type="OrthoDB" id="9255971at2"/>
<feature type="transmembrane region" description="Helical" evidence="6">
    <location>
        <begin position="160"/>
        <end position="180"/>
    </location>
</feature>
<feature type="domain" description="ABC transmembrane type-2" evidence="8">
    <location>
        <begin position="44"/>
        <end position="281"/>
    </location>
</feature>
<evidence type="ECO:0000256" key="1">
    <source>
        <dbReference type="ARBA" id="ARBA00004141"/>
    </source>
</evidence>
<keyword evidence="6" id="KW-0813">Transport</keyword>
<dbReference type="Pfam" id="PF01061">
    <property type="entry name" value="ABC2_membrane"/>
    <property type="match status" value="1"/>
</dbReference>
<feature type="transmembrane region" description="Helical" evidence="6">
    <location>
        <begin position="80"/>
        <end position="102"/>
    </location>
</feature>
<keyword evidence="5" id="KW-0046">Antibiotic resistance</keyword>
<dbReference type="GO" id="GO:0140359">
    <property type="term" value="F:ABC-type transporter activity"/>
    <property type="evidence" value="ECO:0007669"/>
    <property type="project" value="InterPro"/>
</dbReference>
<feature type="transmembrane region" description="Helical" evidence="6">
    <location>
        <begin position="256"/>
        <end position="278"/>
    </location>
</feature>
<reference evidence="9 10" key="1">
    <citation type="submission" date="2018-12" db="EMBL/GenBank/DDBJ databases">
        <authorList>
            <consortium name="Pathogen Informatics"/>
        </authorList>
    </citation>
    <scope>NUCLEOTIDE SEQUENCE [LARGE SCALE GENOMIC DNA]</scope>
    <source>
        <strain evidence="9 10">NCTC10437</strain>
    </source>
</reference>
<dbReference type="GO" id="GO:0046677">
    <property type="term" value="P:response to antibiotic"/>
    <property type="evidence" value="ECO:0007669"/>
    <property type="project" value="UniProtKB-KW"/>
</dbReference>
<organism evidence="9 10">
    <name type="scientific">Mycolicibacterium aurum</name>
    <name type="common">Mycobacterium aurum</name>
    <dbReference type="NCBI Taxonomy" id="1791"/>
    <lineage>
        <taxon>Bacteria</taxon>
        <taxon>Bacillati</taxon>
        <taxon>Actinomycetota</taxon>
        <taxon>Actinomycetes</taxon>
        <taxon>Mycobacteriales</taxon>
        <taxon>Mycobacteriaceae</taxon>
        <taxon>Mycolicibacterium</taxon>
    </lineage>
</organism>
<dbReference type="InterPro" id="IPR047817">
    <property type="entry name" value="ABC2_TM_bact-type"/>
</dbReference>
<feature type="transmembrane region" description="Helical" evidence="6">
    <location>
        <begin position="192"/>
        <end position="209"/>
    </location>
</feature>
<sequence>MTALDTESTTPILPKPVPARPTNLAQQSWIMVKRNMIHTKRMPEMLSDVTAQPIMFVLLFAFVFGASITNTGGASYREFLLPGIQAQTIVFSAFVVAAGITADVEKGIIDRFRSLPISRSSVLIGRSIASVIHSSLGVVVMALTGLAIGWRIRNGVGEAVLAFALLLVFGFGMIWFGILIGSLMRTVEAVNGVMFTALFPVTFLANTFVPTEPMPHWLRVIAEWNPVSSLAQAMRELWGNGGPAPASAQLPLHHPVLATVLWSLTLTAVFAPVALYAYKRRTAN</sequence>
<dbReference type="PANTHER" id="PTHR43229">
    <property type="entry name" value="NODULATION PROTEIN J"/>
    <property type="match status" value="1"/>
</dbReference>
<keyword evidence="4 6" id="KW-0472">Membrane</keyword>
<dbReference type="GO" id="GO:0043190">
    <property type="term" value="C:ATP-binding cassette (ABC) transporter complex"/>
    <property type="evidence" value="ECO:0007669"/>
    <property type="project" value="InterPro"/>
</dbReference>
<dbReference type="InterPro" id="IPR000412">
    <property type="entry name" value="ABC_2_transport"/>
</dbReference>
<keyword evidence="6" id="KW-1003">Cell membrane</keyword>
<dbReference type="STRING" id="1791.GCA_001049355_02998"/>
<evidence type="ECO:0000256" key="6">
    <source>
        <dbReference type="RuleBase" id="RU361157"/>
    </source>
</evidence>
<feature type="region of interest" description="Disordered" evidence="7">
    <location>
        <begin position="1"/>
        <end position="20"/>
    </location>
</feature>
<comment type="similarity">
    <text evidence="6">Belongs to the ABC-2 integral membrane protein family.</text>
</comment>
<dbReference type="EMBL" id="LR134356">
    <property type="protein sequence ID" value="VEG57504.1"/>
    <property type="molecule type" value="Genomic_DNA"/>
</dbReference>
<evidence type="ECO:0000256" key="4">
    <source>
        <dbReference type="ARBA" id="ARBA00023136"/>
    </source>
</evidence>
<evidence type="ECO:0000313" key="10">
    <source>
        <dbReference type="Proteomes" id="UP000279306"/>
    </source>
</evidence>
<evidence type="ECO:0000256" key="7">
    <source>
        <dbReference type="SAM" id="MobiDB-lite"/>
    </source>
</evidence>
<keyword evidence="3 6" id="KW-1133">Transmembrane helix</keyword>
<comment type="subcellular location">
    <subcellularLocation>
        <location evidence="6">Cell membrane</location>
        <topology evidence="6">Multi-pass membrane protein</topology>
    </subcellularLocation>
    <subcellularLocation>
        <location evidence="1">Membrane</location>
        <topology evidence="1">Multi-pass membrane protein</topology>
    </subcellularLocation>
</comment>
<dbReference type="PANTHER" id="PTHR43229:SF2">
    <property type="entry name" value="NODULATION PROTEIN J"/>
    <property type="match status" value="1"/>
</dbReference>
<proteinExistence type="inferred from homology"/>
<feature type="transmembrane region" description="Helical" evidence="6">
    <location>
        <begin position="49"/>
        <end position="68"/>
    </location>
</feature>
<keyword evidence="2 6" id="KW-0812">Transmembrane</keyword>
<keyword evidence="10" id="KW-1185">Reference proteome</keyword>
<evidence type="ECO:0000259" key="8">
    <source>
        <dbReference type="PROSITE" id="PS51012"/>
    </source>
</evidence>
<dbReference type="Proteomes" id="UP000279306">
    <property type="component" value="Chromosome"/>
</dbReference>
<dbReference type="KEGG" id="mauu:NCTC10437_04516"/>
<dbReference type="AlphaFoldDB" id="A0A3S4S197"/>
<feature type="transmembrane region" description="Helical" evidence="6">
    <location>
        <begin position="123"/>
        <end position="148"/>
    </location>
</feature>
<dbReference type="PIRSF" id="PIRSF006648">
    <property type="entry name" value="DrrB"/>
    <property type="match status" value="1"/>
</dbReference>
<dbReference type="InterPro" id="IPR013525">
    <property type="entry name" value="ABC2_TM"/>
</dbReference>
<dbReference type="PROSITE" id="PS51012">
    <property type="entry name" value="ABC_TM2"/>
    <property type="match status" value="1"/>
</dbReference>
<accession>A0A3S4S197</accession>
<name>A0A3S4S197_MYCAU</name>
<evidence type="ECO:0000256" key="2">
    <source>
        <dbReference type="ARBA" id="ARBA00022692"/>
    </source>
</evidence>
<dbReference type="RefSeq" id="WP_048632862.1">
    <property type="nucleotide sequence ID" value="NZ_CVQQ01000008.1"/>
</dbReference>